<evidence type="ECO:0000256" key="3">
    <source>
        <dbReference type="ARBA" id="ARBA00022490"/>
    </source>
</evidence>
<dbReference type="Pfam" id="PF00339">
    <property type="entry name" value="Arrestin_N"/>
    <property type="match status" value="1"/>
</dbReference>
<reference evidence="15" key="1">
    <citation type="thesis" date="2021" institute="BYU ScholarsArchive" country="Provo, UT, USA">
        <title>Applications of and Algorithms for Genome Assembly and Genomic Analyses with an Emphasis on Marine Teleosts.</title>
        <authorList>
            <person name="Pickett B.D."/>
        </authorList>
    </citation>
    <scope>NUCLEOTIDE SEQUENCE</scope>
    <source>
        <strain evidence="15">HI-2016</strain>
    </source>
</reference>
<dbReference type="SMART" id="SM01017">
    <property type="entry name" value="Arrestin_C"/>
    <property type="match status" value="1"/>
</dbReference>
<comment type="caution">
    <text evidence="15">The sequence shown here is derived from an EMBL/GenBank/DDBJ whole genome shotgun (WGS) entry which is preliminary data.</text>
</comment>
<evidence type="ECO:0000256" key="9">
    <source>
        <dbReference type="ARBA" id="ARBA00023163"/>
    </source>
</evidence>
<feature type="domain" description="Arrestin C-terminal-like" evidence="14">
    <location>
        <begin position="177"/>
        <end position="308"/>
    </location>
</feature>
<keyword evidence="4" id="KW-1017">Isopeptide bond</keyword>
<dbReference type="InterPro" id="IPR014756">
    <property type="entry name" value="Ig_E-set"/>
</dbReference>
<accession>A0A8T2PVA8</accession>
<organism evidence="15 16">
    <name type="scientific">Albula glossodonta</name>
    <name type="common">roundjaw bonefish</name>
    <dbReference type="NCBI Taxonomy" id="121402"/>
    <lineage>
        <taxon>Eukaryota</taxon>
        <taxon>Metazoa</taxon>
        <taxon>Chordata</taxon>
        <taxon>Craniata</taxon>
        <taxon>Vertebrata</taxon>
        <taxon>Euteleostomi</taxon>
        <taxon>Actinopterygii</taxon>
        <taxon>Neopterygii</taxon>
        <taxon>Teleostei</taxon>
        <taxon>Albuliformes</taxon>
        <taxon>Albulidae</taxon>
        <taxon>Albula</taxon>
    </lineage>
</organism>
<dbReference type="PANTHER" id="PTHR11188:SF14">
    <property type="entry name" value="THIOREDOXIN-INTERACTING PROTEIN"/>
    <property type="match status" value="1"/>
</dbReference>
<dbReference type="Gene3D" id="2.60.40.640">
    <property type="match status" value="2"/>
</dbReference>
<evidence type="ECO:0000256" key="2">
    <source>
        <dbReference type="ARBA" id="ARBA00005298"/>
    </source>
</evidence>
<comment type="subcellular location">
    <subcellularLocation>
        <location evidence="1">Cytoplasm</location>
    </subcellularLocation>
</comment>
<gene>
    <name evidence="15" type="ORF">JZ751_000089</name>
</gene>
<dbReference type="GO" id="GO:0005737">
    <property type="term" value="C:cytoplasm"/>
    <property type="evidence" value="ECO:0007669"/>
    <property type="project" value="UniProtKB-SubCell"/>
</dbReference>
<comment type="function">
    <text evidence="12">May act as an oxidative stress mediator by inhibiting thioredoxin activity or by limiting its bioavailability. Interacts with COPS5 and restores COPS5-induced suppression of CDKN1B stability, blocking the COPS5-mediated translocation of CDKN1B from the nucleus to the cytoplasm. Functions as a transcriptional repressor, possibly by acting as a bridge molecule between transcription factors and corepressor complexes, and over-expression will induce G0/G1 cell cycle arrest. Required for the maturation of natural killer cells. Acts as a suppressor of tumor cell growth. Inhibits the proteasomal degradation of DDIT4, and thereby contributes to the inhibition of the mammalian target of rapamycin complex 1 (mTORC1).</text>
</comment>
<evidence type="ECO:0000256" key="12">
    <source>
        <dbReference type="ARBA" id="ARBA00045565"/>
    </source>
</evidence>
<evidence type="ECO:0000256" key="1">
    <source>
        <dbReference type="ARBA" id="ARBA00004496"/>
    </source>
</evidence>
<sequence length="398" mass="44279">MVAMTKKVKTFEIIFSDPSKEYYSSGDKVAGRIVVEVNEVTRVSAMKVVGVGCAKVEYAKGKQRCREEMEYLKYEETLRLDDQPADTDGSVILRPGNTYEYTFGFELPQQGQLVSSYKGKFGYVQYYVKASLERPAQPVMECKKTFEVEEPLDVNTPDLMSPAAGMKEKKVTCMFIPDGQVSLNAKIDRKGFCEGEEICIDAKFENTCSRIVVPKAAIVAKHTYQANGRTKVFRQKLSSVRGNHIISGMGDVWQGKTIRVPKIKPSILGCNIIRVEYALMIYMHIPGSDKLILELPLVIGKGGLSSRTNSMSSQDGSQASNSWVSLRMPSAPPSYCDITRDCRLDTPFTPLLDDYDGGDSPIFMHSPTPASPVFQFPPPAYTEVDEELNGNTRMLQVC</sequence>
<dbReference type="GO" id="GO:0015031">
    <property type="term" value="P:protein transport"/>
    <property type="evidence" value="ECO:0007669"/>
    <property type="project" value="TreeGrafter"/>
</dbReference>
<dbReference type="GO" id="GO:0031625">
    <property type="term" value="F:ubiquitin protein ligase binding"/>
    <property type="evidence" value="ECO:0007669"/>
    <property type="project" value="TreeGrafter"/>
</dbReference>
<dbReference type="InterPro" id="IPR050357">
    <property type="entry name" value="Arrestin_domain-protein"/>
</dbReference>
<evidence type="ECO:0000256" key="11">
    <source>
        <dbReference type="ARBA" id="ARBA00039479"/>
    </source>
</evidence>
<dbReference type="PANTHER" id="PTHR11188">
    <property type="entry name" value="ARRESTIN DOMAIN CONTAINING PROTEIN"/>
    <property type="match status" value="1"/>
</dbReference>
<evidence type="ECO:0000256" key="10">
    <source>
        <dbReference type="ARBA" id="ARBA00023306"/>
    </source>
</evidence>
<dbReference type="OrthoDB" id="2333384at2759"/>
<comment type="similarity">
    <text evidence="2">Belongs to the arrestin family.</text>
</comment>
<evidence type="ECO:0000313" key="16">
    <source>
        <dbReference type="Proteomes" id="UP000824540"/>
    </source>
</evidence>
<evidence type="ECO:0000256" key="8">
    <source>
        <dbReference type="ARBA" id="ARBA00023157"/>
    </source>
</evidence>
<keyword evidence="3" id="KW-0963">Cytoplasm</keyword>
<dbReference type="InterPro" id="IPR014752">
    <property type="entry name" value="Arrestin-like_C"/>
</dbReference>
<evidence type="ECO:0000259" key="14">
    <source>
        <dbReference type="SMART" id="SM01017"/>
    </source>
</evidence>
<dbReference type="SUPFAM" id="SSF81296">
    <property type="entry name" value="E set domains"/>
    <property type="match status" value="2"/>
</dbReference>
<comment type="subunit">
    <text evidence="13">Homodimer; disulfide-linked. Interacts with TXN/thioredoxin through its redox-active site. Interacts with transcriptional repressors ZBTB16, ZBTB32 and HDAC1. Interacts with DDIT4.</text>
</comment>
<dbReference type="AlphaFoldDB" id="A0A8T2PVA8"/>
<dbReference type="Pfam" id="PF02752">
    <property type="entry name" value="Arrestin_C"/>
    <property type="match status" value="1"/>
</dbReference>
<evidence type="ECO:0000256" key="5">
    <source>
        <dbReference type="ARBA" id="ARBA00022553"/>
    </source>
</evidence>
<keyword evidence="6" id="KW-0832">Ubl conjugation</keyword>
<protein>
    <recommendedName>
        <fullName evidence="11">Thioredoxin-interacting protein</fullName>
    </recommendedName>
</protein>
<dbReference type="EMBL" id="JAFBMS010000001">
    <property type="protein sequence ID" value="KAG9355251.1"/>
    <property type="molecule type" value="Genomic_DNA"/>
</dbReference>
<dbReference type="InterPro" id="IPR011022">
    <property type="entry name" value="Arrestin_C-like"/>
</dbReference>
<name>A0A8T2PVA8_9TELE</name>
<evidence type="ECO:0000313" key="15">
    <source>
        <dbReference type="EMBL" id="KAG9355251.1"/>
    </source>
</evidence>
<dbReference type="GO" id="GO:0007399">
    <property type="term" value="P:nervous system development"/>
    <property type="evidence" value="ECO:0007669"/>
    <property type="project" value="UniProtKB-ARBA"/>
</dbReference>
<keyword evidence="16" id="KW-1185">Reference proteome</keyword>
<keyword evidence="7" id="KW-0805">Transcription regulation</keyword>
<dbReference type="InterPro" id="IPR011021">
    <property type="entry name" value="Arrestin-like_N"/>
</dbReference>
<evidence type="ECO:0000256" key="6">
    <source>
        <dbReference type="ARBA" id="ARBA00022843"/>
    </source>
</evidence>
<keyword evidence="5" id="KW-0597">Phosphoprotein</keyword>
<keyword evidence="8" id="KW-1015">Disulfide bond</keyword>
<evidence type="ECO:0000256" key="7">
    <source>
        <dbReference type="ARBA" id="ARBA00023015"/>
    </source>
</evidence>
<evidence type="ECO:0000256" key="4">
    <source>
        <dbReference type="ARBA" id="ARBA00022499"/>
    </source>
</evidence>
<dbReference type="Proteomes" id="UP000824540">
    <property type="component" value="Unassembled WGS sequence"/>
</dbReference>
<keyword evidence="10" id="KW-0131">Cell cycle</keyword>
<keyword evidence="9" id="KW-0804">Transcription</keyword>
<proteinExistence type="inferred from homology"/>
<evidence type="ECO:0000256" key="13">
    <source>
        <dbReference type="ARBA" id="ARBA00046869"/>
    </source>
</evidence>